<sequence length="78" mass="8527">MSARFPAETIAELELLARFSLNSLQSGLKIHHDAPVDVIGAAQRLFDKGMITQDDGGYLTDRGHEAAESLMRVLSTLE</sequence>
<dbReference type="RefSeq" id="WP_114695149.1">
    <property type="nucleotide sequence ID" value="NZ_QQOH01000002.1"/>
</dbReference>
<dbReference type="Proteomes" id="UP000253769">
    <property type="component" value="Unassembled WGS sequence"/>
</dbReference>
<gene>
    <name evidence="1" type="ORF">DV711_07955</name>
</gene>
<protein>
    <submittedName>
        <fullName evidence="1">TIGR02647 family protein</fullName>
    </submittedName>
</protein>
<dbReference type="Pfam" id="PF18918">
    <property type="entry name" value="DUF5669"/>
    <property type="match status" value="1"/>
</dbReference>
<keyword evidence="2" id="KW-1185">Reference proteome</keyword>
<dbReference type="AlphaFoldDB" id="A0A369WKD8"/>
<dbReference type="EMBL" id="QQOH01000002">
    <property type="protein sequence ID" value="RDE22520.1"/>
    <property type="molecule type" value="Genomic_DNA"/>
</dbReference>
<dbReference type="InterPro" id="IPR013468">
    <property type="entry name" value="CHP02647"/>
</dbReference>
<accession>A0A369WKD8</accession>
<evidence type="ECO:0000313" key="2">
    <source>
        <dbReference type="Proteomes" id="UP000253769"/>
    </source>
</evidence>
<organism evidence="1 2">
    <name type="scientific">Motiliproteus coralliicola</name>
    <dbReference type="NCBI Taxonomy" id="2283196"/>
    <lineage>
        <taxon>Bacteria</taxon>
        <taxon>Pseudomonadati</taxon>
        <taxon>Pseudomonadota</taxon>
        <taxon>Gammaproteobacteria</taxon>
        <taxon>Oceanospirillales</taxon>
        <taxon>Oceanospirillaceae</taxon>
        <taxon>Motiliproteus</taxon>
    </lineage>
</organism>
<evidence type="ECO:0000313" key="1">
    <source>
        <dbReference type="EMBL" id="RDE22520.1"/>
    </source>
</evidence>
<name>A0A369WKD8_9GAMM</name>
<dbReference type="OrthoDB" id="5600572at2"/>
<proteinExistence type="predicted"/>
<reference evidence="1 2" key="1">
    <citation type="submission" date="2018-07" db="EMBL/GenBank/DDBJ databases">
        <title>Motiliproteus coralliicola sp. nov., a bacterium isolated from Coral.</title>
        <authorList>
            <person name="Wang G."/>
        </authorList>
    </citation>
    <scope>NUCLEOTIDE SEQUENCE [LARGE SCALE GENOMIC DNA]</scope>
    <source>
        <strain evidence="1 2">C34</strain>
    </source>
</reference>
<comment type="caution">
    <text evidence="1">The sequence shown here is derived from an EMBL/GenBank/DDBJ whole genome shotgun (WGS) entry which is preliminary data.</text>
</comment>
<dbReference type="NCBIfam" id="TIGR02647">
    <property type="entry name" value="DNA"/>
    <property type="match status" value="1"/>
</dbReference>